<protein>
    <submittedName>
        <fullName evidence="2">MarR family transcriptional regulator</fullName>
    </submittedName>
</protein>
<comment type="caution">
    <text evidence="2">The sequence shown here is derived from an EMBL/GenBank/DDBJ whole genome shotgun (WGS) entry which is preliminary data.</text>
</comment>
<accession>A0ABT5TBC8</accession>
<dbReference type="InterPro" id="IPR036390">
    <property type="entry name" value="WH_DNA-bd_sf"/>
</dbReference>
<dbReference type="EMBL" id="JAQZSM010000015">
    <property type="protein sequence ID" value="MDD7972428.1"/>
    <property type="molecule type" value="Genomic_DNA"/>
</dbReference>
<dbReference type="RefSeq" id="WP_274353100.1">
    <property type="nucleotide sequence ID" value="NZ_JAQZSM010000015.1"/>
</dbReference>
<sequence>MGKVLKADTDNAAAGSIDSLLGYNLKRAYMIFRDDFRNSVENAGMTPRAMSVLAQIVEMPMITQSDVARRLGIERSGLVAIIDELEKGGLVRRAAVPGDRRSQALVPTAQGHKRIRAILQQVQAHEANLLSPLNPQEQAQLLHMLRKLRHAHGNDSTP</sequence>
<gene>
    <name evidence="2" type="ORF">PUT78_15115</name>
</gene>
<dbReference type="InterPro" id="IPR036388">
    <property type="entry name" value="WH-like_DNA-bd_sf"/>
</dbReference>
<dbReference type="PANTHER" id="PTHR33164">
    <property type="entry name" value="TRANSCRIPTIONAL REGULATOR, MARR FAMILY"/>
    <property type="match status" value="1"/>
</dbReference>
<reference evidence="2" key="1">
    <citation type="submission" date="2023-02" db="EMBL/GenBank/DDBJ databases">
        <title>Description of Roseinatronobacter alkalisoli sp. nov., an alkaliphilic bacerium isolated from soda soil.</title>
        <authorList>
            <person name="Wei W."/>
        </authorList>
    </citation>
    <scope>NUCLEOTIDE SEQUENCE</scope>
    <source>
        <strain evidence="2">HJB301</strain>
    </source>
</reference>
<evidence type="ECO:0000313" key="3">
    <source>
        <dbReference type="Proteomes" id="UP001431784"/>
    </source>
</evidence>
<feature type="domain" description="HTH marR-type" evidence="1">
    <location>
        <begin position="18"/>
        <end position="150"/>
    </location>
</feature>
<dbReference type="SMART" id="SM00347">
    <property type="entry name" value="HTH_MARR"/>
    <property type="match status" value="1"/>
</dbReference>
<dbReference type="InterPro" id="IPR039422">
    <property type="entry name" value="MarR/SlyA-like"/>
</dbReference>
<dbReference type="SUPFAM" id="SSF46785">
    <property type="entry name" value="Winged helix' DNA-binding domain"/>
    <property type="match status" value="1"/>
</dbReference>
<proteinExistence type="predicted"/>
<dbReference type="PANTHER" id="PTHR33164:SF43">
    <property type="entry name" value="HTH-TYPE TRANSCRIPTIONAL REPRESSOR YETL"/>
    <property type="match status" value="1"/>
</dbReference>
<dbReference type="PRINTS" id="PR00598">
    <property type="entry name" value="HTHMARR"/>
</dbReference>
<organism evidence="2 3">
    <name type="scientific">Roseinatronobacter alkalisoli</name>
    <dbReference type="NCBI Taxonomy" id="3028235"/>
    <lineage>
        <taxon>Bacteria</taxon>
        <taxon>Pseudomonadati</taxon>
        <taxon>Pseudomonadota</taxon>
        <taxon>Alphaproteobacteria</taxon>
        <taxon>Rhodobacterales</taxon>
        <taxon>Paracoccaceae</taxon>
        <taxon>Roseinatronobacter</taxon>
    </lineage>
</organism>
<evidence type="ECO:0000259" key="1">
    <source>
        <dbReference type="PROSITE" id="PS50995"/>
    </source>
</evidence>
<dbReference type="Proteomes" id="UP001431784">
    <property type="component" value="Unassembled WGS sequence"/>
</dbReference>
<evidence type="ECO:0000313" key="2">
    <source>
        <dbReference type="EMBL" id="MDD7972428.1"/>
    </source>
</evidence>
<name>A0ABT5TBC8_9RHOB</name>
<dbReference type="Pfam" id="PF12802">
    <property type="entry name" value="MarR_2"/>
    <property type="match status" value="1"/>
</dbReference>
<dbReference type="InterPro" id="IPR000835">
    <property type="entry name" value="HTH_MarR-typ"/>
</dbReference>
<keyword evidence="3" id="KW-1185">Reference proteome</keyword>
<dbReference type="PROSITE" id="PS50995">
    <property type="entry name" value="HTH_MARR_2"/>
    <property type="match status" value="1"/>
</dbReference>
<dbReference type="Gene3D" id="1.10.10.10">
    <property type="entry name" value="Winged helix-like DNA-binding domain superfamily/Winged helix DNA-binding domain"/>
    <property type="match status" value="1"/>
</dbReference>